<dbReference type="AlphaFoldDB" id="A0AAV2T403"/>
<accession>A0AAV2T403</accession>
<reference evidence="2" key="1">
    <citation type="submission" date="2024-06" db="EMBL/GenBank/DDBJ databases">
        <authorList>
            <person name="Liu X."/>
            <person name="Lenzi L."/>
            <person name="Haldenby T S."/>
            <person name="Uol C."/>
        </authorList>
    </citation>
    <scope>NUCLEOTIDE SEQUENCE</scope>
</reference>
<dbReference type="EMBL" id="CAXLJL010000123">
    <property type="protein sequence ID" value="CAL5132192.1"/>
    <property type="molecule type" value="Genomic_DNA"/>
</dbReference>
<feature type="compositionally biased region" description="Low complexity" evidence="1">
    <location>
        <begin position="407"/>
        <end position="424"/>
    </location>
</feature>
<sequence>MESFEEKGQTVVNSRCFSLGESEALKKLVYAAQDLLRLGDEKQKVVQKEIWMSIAKVMHSEGWPKRPWIIARSKGEKLLRLRRGRKKNRPFPWGGFRRNAYDPQERALAIPFVNDSSVSELRTHPYGGRSSTAPPDPPPYTRPHYASHPWILPMVKLDPLIHTSALQGRPAFSLSSNPQLVSILSGVSKNNELPTATTSTAIISTPVQSRVAPLKCSRDDNDLSLVPVQGIAAASSEAWNGDSAHPLGHSVVRRTEEKNPTFACVQEAISRLPTFTNRQKIPRPNFFLTSAASSLSSNSQEELPNSCIHAKSSKSMENNLGGATSVNSNAVRGSELAAGQIFHCGGSESEKNGYRVFGTNSVGSSSISDSMHDSCPQRPLGTMQSHAYPNKCRPPPYNEQHTLVCTRGSSPTLSSSRTSFSERSSPPPYMDLLLRNVDAKQRIDLYTRKLKVLRLKKLFWTRKLGNLLLLHQQTASTDEMGSSI</sequence>
<gene>
    <name evidence="2" type="ORF">CDAUBV1_LOCUS5035</name>
</gene>
<feature type="region of interest" description="Disordered" evidence="1">
    <location>
        <begin position="407"/>
        <end position="427"/>
    </location>
</feature>
<evidence type="ECO:0000256" key="1">
    <source>
        <dbReference type="SAM" id="MobiDB-lite"/>
    </source>
</evidence>
<name>A0AAV2T403_CALDB</name>
<proteinExistence type="predicted"/>
<dbReference type="Proteomes" id="UP001497525">
    <property type="component" value="Unassembled WGS sequence"/>
</dbReference>
<organism evidence="2 3">
    <name type="scientific">Calicophoron daubneyi</name>
    <name type="common">Rumen fluke</name>
    <name type="synonym">Paramphistomum daubneyi</name>
    <dbReference type="NCBI Taxonomy" id="300641"/>
    <lineage>
        <taxon>Eukaryota</taxon>
        <taxon>Metazoa</taxon>
        <taxon>Spiralia</taxon>
        <taxon>Lophotrochozoa</taxon>
        <taxon>Platyhelminthes</taxon>
        <taxon>Trematoda</taxon>
        <taxon>Digenea</taxon>
        <taxon>Plagiorchiida</taxon>
        <taxon>Pronocephalata</taxon>
        <taxon>Paramphistomoidea</taxon>
        <taxon>Paramphistomidae</taxon>
        <taxon>Calicophoron</taxon>
    </lineage>
</organism>
<protein>
    <submittedName>
        <fullName evidence="2">Uncharacterized protein</fullName>
    </submittedName>
</protein>
<evidence type="ECO:0000313" key="3">
    <source>
        <dbReference type="Proteomes" id="UP001497525"/>
    </source>
</evidence>
<comment type="caution">
    <text evidence="2">The sequence shown here is derived from an EMBL/GenBank/DDBJ whole genome shotgun (WGS) entry which is preliminary data.</text>
</comment>
<evidence type="ECO:0000313" key="2">
    <source>
        <dbReference type="EMBL" id="CAL5132192.1"/>
    </source>
</evidence>